<accession>A0A432W4R6</accession>
<organism evidence="1 2">
    <name type="scientific">Aliidiomarina minuta</name>
    <dbReference type="NCBI Taxonomy" id="880057"/>
    <lineage>
        <taxon>Bacteria</taxon>
        <taxon>Pseudomonadati</taxon>
        <taxon>Pseudomonadota</taxon>
        <taxon>Gammaproteobacteria</taxon>
        <taxon>Alteromonadales</taxon>
        <taxon>Idiomarinaceae</taxon>
        <taxon>Aliidiomarina</taxon>
    </lineage>
</organism>
<dbReference type="OrthoDB" id="9181325at2"/>
<evidence type="ECO:0000313" key="1">
    <source>
        <dbReference type="EMBL" id="RUO24450.1"/>
    </source>
</evidence>
<evidence type="ECO:0008006" key="3">
    <source>
        <dbReference type="Google" id="ProtNLM"/>
    </source>
</evidence>
<dbReference type="Proteomes" id="UP000288293">
    <property type="component" value="Unassembled WGS sequence"/>
</dbReference>
<reference evidence="1 2" key="1">
    <citation type="journal article" date="2011" name="Front. Microbiol.">
        <title>Genomic signatures of strain selection and enhancement in Bacillus atrophaeus var. globigii, a historical biowarfare simulant.</title>
        <authorList>
            <person name="Gibbons H.S."/>
            <person name="Broomall S.M."/>
            <person name="McNew L.A."/>
            <person name="Daligault H."/>
            <person name="Chapman C."/>
            <person name="Bruce D."/>
            <person name="Karavis M."/>
            <person name="Krepps M."/>
            <person name="McGregor P.A."/>
            <person name="Hong C."/>
            <person name="Park K.H."/>
            <person name="Akmal A."/>
            <person name="Feldman A."/>
            <person name="Lin J.S."/>
            <person name="Chang W.E."/>
            <person name="Higgs B.W."/>
            <person name="Demirev P."/>
            <person name="Lindquist J."/>
            <person name="Liem A."/>
            <person name="Fochler E."/>
            <person name="Read T.D."/>
            <person name="Tapia R."/>
            <person name="Johnson S."/>
            <person name="Bishop-Lilly K.A."/>
            <person name="Detter C."/>
            <person name="Han C."/>
            <person name="Sozhamannan S."/>
            <person name="Rosenzweig C.N."/>
            <person name="Skowronski E.W."/>
        </authorList>
    </citation>
    <scope>NUCLEOTIDE SEQUENCE [LARGE SCALE GENOMIC DNA]</scope>
    <source>
        <strain evidence="1 2">MLST1</strain>
    </source>
</reference>
<name>A0A432W4R6_9GAMM</name>
<gene>
    <name evidence="1" type="ORF">CWE09_11365</name>
</gene>
<comment type="caution">
    <text evidence="1">The sequence shown here is derived from an EMBL/GenBank/DDBJ whole genome shotgun (WGS) entry which is preliminary data.</text>
</comment>
<dbReference type="EMBL" id="PIPL01000002">
    <property type="protein sequence ID" value="RUO24450.1"/>
    <property type="molecule type" value="Genomic_DNA"/>
</dbReference>
<proteinExistence type="predicted"/>
<protein>
    <recommendedName>
        <fullName evidence="3">Guanylate cyclase domain-containing protein</fullName>
    </recommendedName>
</protein>
<keyword evidence="2" id="KW-1185">Reference proteome</keyword>
<sequence>MLIRDEIMEERFVAFIDILGFKEIVRNIEADNTPDIYLRTIKSVLNFMDEEAHEPNYCSDLPIYEKTEDGFMEKELGDPRLTYVSDCIIISSEPTIDGFKGLSRKIHKITADLACDGIFCRGAITKGKLFHRGRILFGSSYIRAFTLEEEVAIYPRIIIDPEIIEFFELKEGEMPLAPASFGLDKDGFYYQRYWTWYLSPPHAGSFESYLHQVYTHIEKKINEFKDTPRILEKYKWLEQEFKSLVSWWQDLEFMELEENDLWLV</sequence>
<dbReference type="AlphaFoldDB" id="A0A432W4R6"/>
<evidence type="ECO:0000313" key="2">
    <source>
        <dbReference type="Proteomes" id="UP000288293"/>
    </source>
</evidence>
<dbReference type="RefSeq" id="WP_126804153.1">
    <property type="nucleotide sequence ID" value="NZ_PIPL01000002.1"/>
</dbReference>